<feature type="transmembrane region" description="Helical" evidence="1">
    <location>
        <begin position="162"/>
        <end position="182"/>
    </location>
</feature>
<dbReference type="OrthoDB" id="29708at2759"/>
<dbReference type="Proteomes" id="UP000014680">
    <property type="component" value="Unassembled WGS sequence"/>
</dbReference>
<keyword evidence="1" id="KW-0812">Transmembrane</keyword>
<proteinExistence type="predicted"/>
<dbReference type="InterPro" id="IPR001810">
    <property type="entry name" value="F-box_dom"/>
</dbReference>
<sequence>MSAEEMTPVEIPTNLTDDLFQPLIQHNTSLTNLPQDTLRMITSNLDFDSFVKLSSTCRALNQYTNDPVVMRSVCGLSGSQSCTECENVIRKRKRDIKNEKERRAAEKLRRREIFQTEFFMCNRRCSSNVFFEFIALAFLFVAMVMGPLSLDRSISVPLSSVGWVLLFPALYYGFFPHFLWCWGCFTQTEKDMIDDNRDMKIYGGAYDYFNQLFLWSNQSGFRPLKWSVLIITYVLFMIWCYDIFDFGYVLLPVTLYCLLYPCIGTI</sequence>
<dbReference type="AlphaFoldDB" id="A0A0A1U4L9"/>
<protein>
    <recommendedName>
        <fullName evidence="2">F-box domain-containing protein</fullName>
    </recommendedName>
</protein>
<dbReference type="Pfam" id="PF12937">
    <property type="entry name" value="F-box-like"/>
    <property type="match status" value="1"/>
</dbReference>
<organism evidence="3 4">
    <name type="scientific">Entamoeba invadens IP1</name>
    <dbReference type="NCBI Taxonomy" id="370355"/>
    <lineage>
        <taxon>Eukaryota</taxon>
        <taxon>Amoebozoa</taxon>
        <taxon>Evosea</taxon>
        <taxon>Archamoebae</taxon>
        <taxon>Mastigamoebida</taxon>
        <taxon>Entamoebidae</taxon>
        <taxon>Entamoeba</taxon>
    </lineage>
</organism>
<dbReference type="KEGG" id="eiv:EIN_484860"/>
<dbReference type="EMBL" id="KB206670">
    <property type="protein sequence ID" value="ELP89144.1"/>
    <property type="molecule type" value="Genomic_DNA"/>
</dbReference>
<name>A0A0A1U4L9_ENTIV</name>
<reference evidence="3 4" key="1">
    <citation type="submission" date="2012-10" db="EMBL/GenBank/DDBJ databases">
        <authorList>
            <person name="Zafar N."/>
            <person name="Inman J."/>
            <person name="Hall N."/>
            <person name="Lorenzi H."/>
            <person name="Caler E."/>
        </authorList>
    </citation>
    <scope>NUCLEOTIDE SEQUENCE [LARGE SCALE GENOMIC DNA]</scope>
    <source>
        <strain evidence="3 4">IP1</strain>
    </source>
</reference>
<keyword evidence="4" id="KW-1185">Reference proteome</keyword>
<dbReference type="VEuPathDB" id="AmoebaDB:EIN_484860"/>
<evidence type="ECO:0000259" key="2">
    <source>
        <dbReference type="PROSITE" id="PS50181"/>
    </source>
</evidence>
<feature type="transmembrane region" description="Helical" evidence="1">
    <location>
        <begin position="226"/>
        <end position="244"/>
    </location>
</feature>
<accession>A0A0A1U4L9</accession>
<feature type="domain" description="F-box" evidence="2">
    <location>
        <begin position="27"/>
        <end position="73"/>
    </location>
</feature>
<evidence type="ECO:0000256" key="1">
    <source>
        <dbReference type="SAM" id="Phobius"/>
    </source>
</evidence>
<evidence type="ECO:0000313" key="3">
    <source>
        <dbReference type="EMBL" id="ELP89144.1"/>
    </source>
</evidence>
<feature type="non-terminal residue" evidence="3">
    <location>
        <position position="266"/>
    </location>
</feature>
<dbReference type="RefSeq" id="XP_004255915.1">
    <property type="nucleotide sequence ID" value="XM_004255867.1"/>
</dbReference>
<dbReference type="Gene3D" id="1.20.1280.50">
    <property type="match status" value="1"/>
</dbReference>
<dbReference type="SUPFAM" id="SSF81383">
    <property type="entry name" value="F-box domain"/>
    <property type="match status" value="1"/>
</dbReference>
<gene>
    <name evidence="3" type="ORF">EIN_484860</name>
</gene>
<feature type="transmembrane region" description="Helical" evidence="1">
    <location>
        <begin position="129"/>
        <end position="150"/>
    </location>
</feature>
<evidence type="ECO:0000313" key="4">
    <source>
        <dbReference type="Proteomes" id="UP000014680"/>
    </source>
</evidence>
<keyword evidence="1" id="KW-1133">Transmembrane helix</keyword>
<keyword evidence="1" id="KW-0472">Membrane</keyword>
<dbReference type="PROSITE" id="PS50181">
    <property type="entry name" value="FBOX"/>
    <property type="match status" value="1"/>
</dbReference>
<dbReference type="InterPro" id="IPR036047">
    <property type="entry name" value="F-box-like_dom_sf"/>
</dbReference>
<dbReference type="GeneID" id="14888149"/>